<gene>
    <name evidence="2" type="ORF">HKW66_Vig0198630</name>
</gene>
<evidence type="ECO:0000256" key="1">
    <source>
        <dbReference type="SAM" id="MobiDB-lite"/>
    </source>
</evidence>
<dbReference type="EMBL" id="JABFOF010000003">
    <property type="protein sequence ID" value="KAG2401101.1"/>
    <property type="molecule type" value="Genomic_DNA"/>
</dbReference>
<feature type="compositionally biased region" description="Pro residues" evidence="1">
    <location>
        <begin position="50"/>
        <end position="59"/>
    </location>
</feature>
<evidence type="ECO:0000313" key="2">
    <source>
        <dbReference type="EMBL" id="KAG2401101.1"/>
    </source>
</evidence>
<protein>
    <submittedName>
        <fullName evidence="2">Uncharacterized protein</fullName>
    </submittedName>
</protein>
<sequence length="76" mass="8748">MNDQMEENVRFNGGKDDNFREKEEKRVQKVELVILPQSVVTESPPDQQNQPPPPPPPPQNQELAEEQNEGKIKRLS</sequence>
<proteinExistence type="predicted"/>
<organism evidence="2 3">
    <name type="scientific">Phaseolus angularis</name>
    <name type="common">Azuki bean</name>
    <name type="synonym">Vigna angularis</name>
    <dbReference type="NCBI Taxonomy" id="3914"/>
    <lineage>
        <taxon>Eukaryota</taxon>
        <taxon>Viridiplantae</taxon>
        <taxon>Streptophyta</taxon>
        <taxon>Embryophyta</taxon>
        <taxon>Tracheophyta</taxon>
        <taxon>Spermatophyta</taxon>
        <taxon>Magnoliopsida</taxon>
        <taxon>eudicotyledons</taxon>
        <taxon>Gunneridae</taxon>
        <taxon>Pentapetalae</taxon>
        <taxon>rosids</taxon>
        <taxon>fabids</taxon>
        <taxon>Fabales</taxon>
        <taxon>Fabaceae</taxon>
        <taxon>Papilionoideae</taxon>
        <taxon>50 kb inversion clade</taxon>
        <taxon>NPAAA clade</taxon>
        <taxon>indigoferoid/millettioid clade</taxon>
        <taxon>Phaseoleae</taxon>
        <taxon>Vigna</taxon>
    </lineage>
</organism>
<evidence type="ECO:0000313" key="3">
    <source>
        <dbReference type="Proteomes" id="UP000743370"/>
    </source>
</evidence>
<name>A0A8T0KNQ6_PHAAN</name>
<accession>A0A8T0KNQ6</accession>
<feature type="compositionally biased region" description="Basic and acidic residues" evidence="1">
    <location>
        <begin position="7"/>
        <end position="29"/>
    </location>
</feature>
<comment type="caution">
    <text evidence="2">The sequence shown here is derived from an EMBL/GenBank/DDBJ whole genome shotgun (WGS) entry which is preliminary data.</text>
</comment>
<reference evidence="2 3" key="1">
    <citation type="submission" date="2020-05" db="EMBL/GenBank/DDBJ databases">
        <title>Vigna angularis (adzuki bean) Var. LongXiaoDou No. 4 denovo assembly.</title>
        <authorList>
            <person name="Xiang H."/>
        </authorList>
    </citation>
    <scope>NUCLEOTIDE SEQUENCE [LARGE SCALE GENOMIC DNA]</scope>
    <source>
        <tissue evidence="2">Leaf</tissue>
    </source>
</reference>
<feature type="region of interest" description="Disordered" evidence="1">
    <location>
        <begin position="1"/>
        <end position="76"/>
    </location>
</feature>
<dbReference type="AlphaFoldDB" id="A0A8T0KNQ6"/>
<dbReference type="Proteomes" id="UP000743370">
    <property type="component" value="Unassembled WGS sequence"/>
</dbReference>